<dbReference type="InterPro" id="IPR010065">
    <property type="entry name" value="AA_ABC_transptr_permease_3TM"/>
</dbReference>
<feature type="domain" description="ABC transmembrane type-1" evidence="9">
    <location>
        <begin position="17"/>
        <end position="205"/>
    </location>
</feature>
<keyword evidence="7 8" id="KW-0472">Membrane</keyword>
<evidence type="ECO:0000256" key="8">
    <source>
        <dbReference type="RuleBase" id="RU363032"/>
    </source>
</evidence>
<evidence type="ECO:0000313" key="10">
    <source>
        <dbReference type="EMBL" id="MFC6706847.1"/>
    </source>
</evidence>
<evidence type="ECO:0000256" key="6">
    <source>
        <dbReference type="ARBA" id="ARBA00022989"/>
    </source>
</evidence>
<protein>
    <submittedName>
        <fullName evidence="10">Amino acid ABC transporter permease</fullName>
    </submittedName>
</protein>
<keyword evidence="3" id="KW-1003">Cell membrane</keyword>
<feature type="transmembrane region" description="Helical" evidence="8">
    <location>
        <begin position="20"/>
        <end position="41"/>
    </location>
</feature>
<sequence length="215" mass="23395">MNFQIAAQYLPELLKALGTSVYVTAIGFIAGALIGMPLALAKSGKTALLSWPSRAYIEVFRNTPLLVQLYLFYFGLGQIGINLSPIVSVVLGLTLNNAAYTAEIFRAGLQSVPDGLKEAATVLGLSRTQEFRYILLKPAIRNTLPALTNQLIVLFLFSSVASVISLNELTNELNQLVSQTQLTLELFAFGAALYYAVSAVLALMSRVAEKTVFRW</sequence>
<keyword evidence="5 8" id="KW-0812">Transmembrane</keyword>
<dbReference type="InterPro" id="IPR043429">
    <property type="entry name" value="ArtM/GltK/GlnP/TcyL/YhdX-like"/>
</dbReference>
<dbReference type="InterPro" id="IPR000515">
    <property type="entry name" value="MetI-like"/>
</dbReference>
<dbReference type="PANTHER" id="PTHR30614:SF10">
    <property type="entry name" value="ARGININE ABC TRANSPORTER PERMEASE PROTEIN ARTM"/>
    <property type="match status" value="1"/>
</dbReference>
<keyword evidence="6 8" id="KW-1133">Transmembrane helix</keyword>
<evidence type="ECO:0000256" key="1">
    <source>
        <dbReference type="ARBA" id="ARBA00004651"/>
    </source>
</evidence>
<keyword evidence="2 8" id="KW-0813">Transport</keyword>
<evidence type="ECO:0000256" key="3">
    <source>
        <dbReference type="ARBA" id="ARBA00022475"/>
    </source>
</evidence>
<feature type="transmembrane region" description="Helical" evidence="8">
    <location>
        <begin position="146"/>
        <end position="166"/>
    </location>
</feature>
<dbReference type="PROSITE" id="PS50928">
    <property type="entry name" value="ABC_TM1"/>
    <property type="match status" value="1"/>
</dbReference>
<reference evidence="11" key="1">
    <citation type="journal article" date="2019" name="Int. J. Syst. Evol. Microbiol.">
        <title>The Global Catalogue of Microorganisms (GCM) 10K type strain sequencing project: providing services to taxonomists for standard genome sequencing and annotation.</title>
        <authorList>
            <consortium name="The Broad Institute Genomics Platform"/>
            <consortium name="The Broad Institute Genome Sequencing Center for Infectious Disease"/>
            <person name="Wu L."/>
            <person name="Ma J."/>
        </authorList>
    </citation>
    <scope>NUCLEOTIDE SEQUENCE [LARGE SCALE GENOMIC DNA]</scope>
    <source>
        <strain evidence="11">CCUG 58127</strain>
    </source>
</reference>
<evidence type="ECO:0000256" key="4">
    <source>
        <dbReference type="ARBA" id="ARBA00022519"/>
    </source>
</evidence>
<dbReference type="Pfam" id="PF00528">
    <property type="entry name" value="BPD_transp_1"/>
    <property type="match status" value="1"/>
</dbReference>
<feature type="transmembrane region" description="Helical" evidence="8">
    <location>
        <begin position="186"/>
        <end position="204"/>
    </location>
</feature>
<evidence type="ECO:0000259" key="9">
    <source>
        <dbReference type="PROSITE" id="PS50928"/>
    </source>
</evidence>
<evidence type="ECO:0000256" key="2">
    <source>
        <dbReference type="ARBA" id="ARBA00022448"/>
    </source>
</evidence>
<dbReference type="CDD" id="cd06261">
    <property type="entry name" value="TM_PBP2"/>
    <property type="match status" value="1"/>
</dbReference>
<dbReference type="Proteomes" id="UP001596298">
    <property type="component" value="Unassembled WGS sequence"/>
</dbReference>
<evidence type="ECO:0000256" key="5">
    <source>
        <dbReference type="ARBA" id="ARBA00022692"/>
    </source>
</evidence>
<proteinExistence type="inferred from homology"/>
<comment type="subcellular location">
    <subcellularLocation>
        <location evidence="1 8">Cell membrane</location>
        <topology evidence="1 8">Multi-pass membrane protein</topology>
    </subcellularLocation>
</comment>
<evidence type="ECO:0000256" key="7">
    <source>
        <dbReference type="ARBA" id="ARBA00023136"/>
    </source>
</evidence>
<keyword evidence="11" id="KW-1185">Reference proteome</keyword>
<dbReference type="NCBIfam" id="TIGR01726">
    <property type="entry name" value="HEQRo_perm_3TM"/>
    <property type="match status" value="1"/>
</dbReference>
<comment type="caution">
    <text evidence="10">The sequence shown here is derived from an EMBL/GenBank/DDBJ whole genome shotgun (WGS) entry which is preliminary data.</text>
</comment>
<dbReference type="EMBL" id="JBHSWH010000001">
    <property type="protein sequence ID" value="MFC6706847.1"/>
    <property type="molecule type" value="Genomic_DNA"/>
</dbReference>
<evidence type="ECO:0000313" key="11">
    <source>
        <dbReference type="Proteomes" id="UP001596298"/>
    </source>
</evidence>
<dbReference type="Gene3D" id="1.10.3720.10">
    <property type="entry name" value="MetI-like"/>
    <property type="match status" value="1"/>
</dbReference>
<dbReference type="RefSeq" id="WP_382403526.1">
    <property type="nucleotide sequence ID" value="NZ_JBHSWH010000001.1"/>
</dbReference>
<dbReference type="InterPro" id="IPR035906">
    <property type="entry name" value="MetI-like_sf"/>
</dbReference>
<organism evidence="10 11">
    <name type="scientific">Flexivirga alba</name>
    <dbReference type="NCBI Taxonomy" id="702742"/>
    <lineage>
        <taxon>Bacteria</taxon>
        <taxon>Bacillati</taxon>
        <taxon>Actinomycetota</taxon>
        <taxon>Actinomycetes</taxon>
        <taxon>Micrococcales</taxon>
        <taxon>Dermacoccaceae</taxon>
        <taxon>Flexivirga</taxon>
    </lineage>
</organism>
<accession>A0ABW2AJB2</accession>
<name>A0ABW2AJB2_9MICO</name>
<dbReference type="PANTHER" id="PTHR30614">
    <property type="entry name" value="MEMBRANE COMPONENT OF AMINO ACID ABC TRANSPORTER"/>
    <property type="match status" value="1"/>
</dbReference>
<comment type="similarity">
    <text evidence="8">Belongs to the binding-protein-dependent transport system permease family.</text>
</comment>
<keyword evidence="4" id="KW-0997">Cell inner membrane</keyword>
<gene>
    <name evidence="10" type="ORF">ACFQDH_16695</name>
</gene>
<dbReference type="SUPFAM" id="SSF161098">
    <property type="entry name" value="MetI-like"/>
    <property type="match status" value="1"/>
</dbReference>